<dbReference type="AlphaFoldDB" id="A0AAV2NNJ5"/>
<protein>
    <submittedName>
        <fullName evidence="1">Uncharacterized protein</fullName>
    </submittedName>
</protein>
<keyword evidence="2" id="KW-1185">Reference proteome</keyword>
<accession>A0AAV2NNJ5</accession>
<evidence type="ECO:0000313" key="2">
    <source>
        <dbReference type="Proteomes" id="UP001497644"/>
    </source>
</evidence>
<gene>
    <name evidence="1" type="ORF">LPLAT_LOCUS7892</name>
</gene>
<name>A0AAV2NNJ5_9HYME</name>
<organism evidence="1 2">
    <name type="scientific">Lasius platythorax</name>
    <dbReference type="NCBI Taxonomy" id="488582"/>
    <lineage>
        <taxon>Eukaryota</taxon>
        <taxon>Metazoa</taxon>
        <taxon>Ecdysozoa</taxon>
        <taxon>Arthropoda</taxon>
        <taxon>Hexapoda</taxon>
        <taxon>Insecta</taxon>
        <taxon>Pterygota</taxon>
        <taxon>Neoptera</taxon>
        <taxon>Endopterygota</taxon>
        <taxon>Hymenoptera</taxon>
        <taxon>Apocrita</taxon>
        <taxon>Aculeata</taxon>
        <taxon>Formicoidea</taxon>
        <taxon>Formicidae</taxon>
        <taxon>Formicinae</taxon>
        <taxon>Lasius</taxon>
        <taxon>Lasius</taxon>
    </lineage>
</organism>
<dbReference type="EMBL" id="OZ034826">
    <property type="protein sequence ID" value="CAL1681992.1"/>
    <property type="molecule type" value="Genomic_DNA"/>
</dbReference>
<proteinExistence type="predicted"/>
<reference evidence="1" key="1">
    <citation type="submission" date="2024-04" db="EMBL/GenBank/DDBJ databases">
        <authorList>
            <consortium name="Molecular Ecology Group"/>
        </authorList>
    </citation>
    <scope>NUCLEOTIDE SEQUENCE</scope>
</reference>
<dbReference type="Proteomes" id="UP001497644">
    <property type="component" value="Chromosome 3"/>
</dbReference>
<sequence>MMTLMPVALFQHQQQDAKILLDGTIAPIVEWHQELHRASLDVGGAVHVMQFLDHRDSRLISRSLCERQIFMTRDTCGATRLR</sequence>
<evidence type="ECO:0000313" key="1">
    <source>
        <dbReference type="EMBL" id="CAL1681992.1"/>
    </source>
</evidence>